<evidence type="ECO:0000256" key="8">
    <source>
        <dbReference type="ARBA" id="ARBA00023136"/>
    </source>
</evidence>
<comment type="subcellular location">
    <subcellularLocation>
        <location evidence="1 9">Mitochondrion inner membrane</location>
        <topology evidence="1 9">Multi-pass membrane protein</topology>
    </subcellularLocation>
</comment>
<dbReference type="GO" id="GO:0006850">
    <property type="term" value="P:pyruvate import into mitochondria"/>
    <property type="evidence" value="ECO:0007669"/>
    <property type="project" value="InterPro"/>
</dbReference>
<keyword evidence="11" id="KW-1185">Reference proteome</keyword>
<dbReference type="GO" id="GO:0005743">
    <property type="term" value="C:mitochondrial inner membrane"/>
    <property type="evidence" value="ECO:0007669"/>
    <property type="project" value="UniProtKB-SubCell"/>
</dbReference>
<comment type="similarity">
    <text evidence="2 9">Belongs to the mitochondrial pyruvate carrier (MPC) (TC 2.A.105) family.</text>
</comment>
<dbReference type="InterPro" id="IPR005336">
    <property type="entry name" value="MPC"/>
</dbReference>
<evidence type="ECO:0000313" key="10">
    <source>
        <dbReference type="EMBL" id="CAB4304572.1"/>
    </source>
</evidence>
<dbReference type="PANTHER" id="PTHR14154">
    <property type="entry name" value="UPF0041 BRAIN PROTEIN 44-RELATED"/>
    <property type="match status" value="1"/>
</dbReference>
<reference evidence="11" key="1">
    <citation type="journal article" date="2020" name="Genome Biol.">
        <title>Gamete binning: chromosome-level and haplotype-resolved genome assembly enabled by high-throughput single-cell sequencing of gamete genomes.</title>
        <authorList>
            <person name="Campoy J.A."/>
            <person name="Sun H."/>
            <person name="Goel M."/>
            <person name="Jiao W.-B."/>
            <person name="Folz-Donahue K."/>
            <person name="Wang N."/>
            <person name="Rubio M."/>
            <person name="Liu C."/>
            <person name="Kukat C."/>
            <person name="Ruiz D."/>
            <person name="Huettel B."/>
            <person name="Schneeberger K."/>
        </authorList>
    </citation>
    <scope>NUCLEOTIDE SEQUENCE [LARGE SCALE GENOMIC DNA]</scope>
    <source>
        <strain evidence="11">cv. Rojo Pasion</strain>
    </source>
</reference>
<keyword evidence="3 9" id="KW-0813">Transport</keyword>
<evidence type="ECO:0000313" key="11">
    <source>
        <dbReference type="Proteomes" id="UP000507245"/>
    </source>
</evidence>
<protein>
    <recommendedName>
        <fullName evidence="9">Mitochondrial pyruvate carrier</fullName>
    </recommendedName>
</protein>
<evidence type="ECO:0000256" key="3">
    <source>
        <dbReference type="ARBA" id="ARBA00022448"/>
    </source>
</evidence>
<comment type="function">
    <text evidence="9">Mediates the uptake of pyruvate into mitochondria.</text>
</comment>
<evidence type="ECO:0000256" key="2">
    <source>
        <dbReference type="ARBA" id="ARBA00006416"/>
    </source>
</evidence>
<gene>
    <name evidence="10" type="ORF">ORAREDHAP_LOCUS22249</name>
</gene>
<accession>A0A6J5WY05</accession>
<name>A0A6J5WY05_PRUAR</name>
<dbReference type="Proteomes" id="UP000507245">
    <property type="component" value="Unassembled WGS sequence"/>
</dbReference>
<dbReference type="OrthoDB" id="869189at2759"/>
<evidence type="ECO:0000256" key="9">
    <source>
        <dbReference type="RuleBase" id="RU363100"/>
    </source>
</evidence>
<evidence type="ECO:0000256" key="5">
    <source>
        <dbReference type="ARBA" id="ARBA00022792"/>
    </source>
</evidence>
<sequence length="169" mass="19019">MNRRHSGCPRSQHVHNICLQRGSTVQASPDELFFYPINRGHVPLQALKNLILRSLGADLAIDYTEENVEDLLEKFDAVVHFWAPTFKWGLTIANILDSSKPPEDLSYAQQSVLACSGLIWARYSTLIKPKNWNLVSVNLGMSLTALFQLSRKIQHDSSAKNQQASAEEE</sequence>
<evidence type="ECO:0000256" key="7">
    <source>
        <dbReference type="ARBA" id="ARBA00023128"/>
    </source>
</evidence>
<dbReference type="AlphaFoldDB" id="A0A6J5WY05"/>
<dbReference type="EMBL" id="CAEKKB010000003">
    <property type="protein sequence ID" value="CAB4304572.1"/>
    <property type="molecule type" value="Genomic_DNA"/>
</dbReference>
<keyword evidence="8" id="KW-0472">Membrane</keyword>
<organism evidence="10 11">
    <name type="scientific">Prunus armeniaca</name>
    <name type="common">Apricot</name>
    <name type="synonym">Armeniaca vulgaris</name>
    <dbReference type="NCBI Taxonomy" id="36596"/>
    <lineage>
        <taxon>Eukaryota</taxon>
        <taxon>Viridiplantae</taxon>
        <taxon>Streptophyta</taxon>
        <taxon>Embryophyta</taxon>
        <taxon>Tracheophyta</taxon>
        <taxon>Spermatophyta</taxon>
        <taxon>Magnoliopsida</taxon>
        <taxon>eudicotyledons</taxon>
        <taxon>Gunneridae</taxon>
        <taxon>Pentapetalae</taxon>
        <taxon>rosids</taxon>
        <taxon>fabids</taxon>
        <taxon>Rosales</taxon>
        <taxon>Rosaceae</taxon>
        <taxon>Amygdaloideae</taxon>
        <taxon>Amygdaleae</taxon>
        <taxon>Prunus</taxon>
    </lineage>
</organism>
<keyword evidence="5 9" id="KW-0999">Mitochondrion inner membrane</keyword>
<proteinExistence type="inferred from homology"/>
<dbReference type="Pfam" id="PF03650">
    <property type="entry name" value="MPC"/>
    <property type="match status" value="1"/>
</dbReference>
<keyword evidence="6" id="KW-1133">Transmembrane helix</keyword>
<evidence type="ECO:0000256" key="6">
    <source>
        <dbReference type="ARBA" id="ARBA00022989"/>
    </source>
</evidence>
<keyword evidence="4" id="KW-0812">Transmembrane</keyword>
<keyword evidence="7 9" id="KW-0496">Mitochondrion</keyword>
<evidence type="ECO:0000256" key="4">
    <source>
        <dbReference type="ARBA" id="ARBA00022692"/>
    </source>
</evidence>
<evidence type="ECO:0000256" key="1">
    <source>
        <dbReference type="ARBA" id="ARBA00004448"/>
    </source>
</evidence>